<dbReference type="InterPro" id="IPR024393">
    <property type="entry name" value="MscS_porin"/>
</dbReference>
<dbReference type="GO" id="GO:0005886">
    <property type="term" value="C:plasma membrane"/>
    <property type="evidence" value="ECO:0007669"/>
    <property type="project" value="UniProtKB-SubCell"/>
</dbReference>
<evidence type="ECO:0000259" key="10">
    <source>
        <dbReference type="Pfam" id="PF00924"/>
    </source>
</evidence>
<feature type="transmembrane region" description="Helical" evidence="9">
    <location>
        <begin position="954"/>
        <end position="984"/>
    </location>
</feature>
<dbReference type="AlphaFoldDB" id="M5U2I0"/>
<dbReference type="Pfam" id="PF21082">
    <property type="entry name" value="MS_channel_3rd"/>
    <property type="match status" value="1"/>
</dbReference>
<evidence type="ECO:0000256" key="7">
    <source>
        <dbReference type="SAM" id="Coils"/>
    </source>
</evidence>
<dbReference type="Proteomes" id="UP000011885">
    <property type="component" value="Unassembled WGS sequence"/>
</dbReference>
<evidence type="ECO:0000259" key="11">
    <source>
        <dbReference type="Pfam" id="PF12794"/>
    </source>
</evidence>
<dbReference type="Pfam" id="PF12795">
    <property type="entry name" value="MscS_porin"/>
    <property type="match status" value="1"/>
</dbReference>
<name>M5U2I0_9BACT</name>
<dbReference type="InterPro" id="IPR052702">
    <property type="entry name" value="MscS-like_channel"/>
</dbReference>
<keyword evidence="3" id="KW-1003">Cell membrane</keyword>
<dbReference type="InterPro" id="IPR006685">
    <property type="entry name" value="MscS_channel_2nd"/>
</dbReference>
<gene>
    <name evidence="14" type="ORF">RSSM_02878</name>
</gene>
<dbReference type="SUPFAM" id="SSF50182">
    <property type="entry name" value="Sm-like ribonucleoproteins"/>
    <property type="match status" value="1"/>
</dbReference>
<feature type="coiled-coil region" evidence="7">
    <location>
        <begin position="27"/>
        <end position="54"/>
    </location>
</feature>
<feature type="transmembrane region" description="Helical" evidence="9">
    <location>
        <begin position="631"/>
        <end position="648"/>
    </location>
</feature>
<feature type="domain" description="Mechanosensitive ion channel inner membrane" evidence="11">
    <location>
        <begin position="504"/>
        <end position="840"/>
    </location>
</feature>
<dbReference type="GO" id="GO:0008381">
    <property type="term" value="F:mechanosensitive monoatomic ion channel activity"/>
    <property type="evidence" value="ECO:0007669"/>
    <property type="project" value="UniProtKB-ARBA"/>
</dbReference>
<evidence type="ECO:0000256" key="2">
    <source>
        <dbReference type="ARBA" id="ARBA00008017"/>
    </source>
</evidence>
<comment type="similarity">
    <text evidence="2">Belongs to the MscS (TC 1.A.23) family.</text>
</comment>
<comment type="subcellular location">
    <subcellularLocation>
        <location evidence="1">Cell membrane</location>
        <topology evidence="1">Multi-pass membrane protein</topology>
    </subcellularLocation>
</comment>
<feature type="transmembrane region" description="Helical" evidence="9">
    <location>
        <begin position="879"/>
        <end position="902"/>
    </location>
</feature>
<feature type="domain" description="Mechanosensitive ion channel MscS porin" evidence="12">
    <location>
        <begin position="41"/>
        <end position="262"/>
    </location>
</feature>
<dbReference type="PANTHER" id="PTHR30347:SF1">
    <property type="entry name" value="MECHANOSENSITIVE CHANNEL MSCK"/>
    <property type="match status" value="1"/>
</dbReference>
<feature type="transmembrane region" description="Helical" evidence="9">
    <location>
        <begin position="811"/>
        <end position="834"/>
    </location>
</feature>
<keyword evidence="4 9" id="KW-0812">Transmembrane</keyword>
<feature type="coiled-coil region" evidence="7">
    <location>
        <begin position="116"/>
        <end position="143"/>
    </location>
</feature>
<dbReference type="SUPFAM" id="SSF82861">
    <property type="entry name" value="Mechanosensitive channel protein MscS (YggB), transmembrane region"/>
    <property type="match status" value="1"/>
</dbReference>
<dbReference type="Gene3D" id="3.30.70.100">
    <property type="match status" value="1"/>
</dbReference>
<dbReference type="SUPFAM" id="SSF82689">
    <property type="entry name" value="Mechanosensitive channel protein MscS (YggB), C-terminal domain"/>
    <property type="match status" value="1"/>
</dbReference>
<evidence type="ECO:0000313" key="15">
    <source>
        <dbReference type="Proteomes" id="UP000011885"/>
    </source>
</evidence>
<protein>
    <submittedName>
        <fullName evidence="14">Potassium efflux protein KefA</fullName>
    </submittedName>
</protein>
<dbReference type="EMBL" id="ANOH01000204">
    <property type="protein sequence ID" value="EMI55667.1"/>
    <property type="molecule type" value="Genomic_DNA"/>
</dbReference>
<dbReference type="Gene3D" id="2.30.30.60">
    <property type="match status" value="1"/>
</dbReference>
<dbReference type="Pfam" id="PF12794">
    <property type="entry name" value="MscS_TM"/>
    <property type="match status" value="1"/>
</dbReference>
<evidence type="ECO:0000256" key="9">
    <source>
        <dbReference type="SAM" id="Phobius"/>
    </source>
</evidence>
<feature type="transmembrane region" description="Helical" evidence="9">
    <location>
        <begin position="546"/>
        <end position="567"/>
    </location>
</feature>
<sequence length="1171" mass="130127">MLPSLFLTALPASILHAQENSDPVAPLTEQSISIETVEEAIADLENRKDLDAEQRLQAIENYRSAINNLRSATNNEAAEQTLIGETETVAARVEQLRKELADRKQQTPGLKPGLSLQEMEQLLLQWELQLATYKKNRQTAESEQQTRSQRRKEIRALMIAKEQRIADATSQLQTLAASEASPTSNSFVARLLTRRMTLVRELPALQAELAKYDAEESADLLRLRIDLANANAAHLEKCIELLQKEINIAREKAAELSVQQARFEAIAAAPSLKDYAETNQQLAEKTKAIAEALASTERDQKASADVYESLVRRFNSTRKKVETVGLTSAIGAHLRKQKQDLPDVSARRENVAHRQPIINDVQYEIFDYEDQRQDVGNAKSLLAKFEAPTNPDPDANHNAALNQALLESAAQELIQRRSETLDSLIKISGQYFDELIELDTTDQQLIRLAAEYENYIDERVLWIRSGRALTNEFSLDASDMWLISPHKWTEVGSSLLSDMRDRFYLYLLALAPCAILLIRGRKMRDRIGRFGENADRANCMSILPTFQAWFFTVLVSLAWPALAALLAWRLQRSAGDSEFVAAVANGFLCVAVIWIALELVRQVCRPRGLGEAHFRWSQHATESIRRGLRSLTWVALPLIFVTATLSMCEQSHGRDSVERLFFLTGMCVTAYAVFRLLTPGGVLREYYSSEGSSWNNRIKHVWSVLGTSVPLSLAALTFAGYYYTAEVLSWRLFATFGFVISLLIMRSLFFRMLMLRRRYLSIEQSRQRASASAAASTSDSSSQMVAGIVAEDPKADITAHSQQSRRLINSGMIACSLVGLWMIWVQVLPALSILDNYPLWTKTTVASVDGPTTAIAPTLLPATDDDTAPIARSASPPRLATVITLSDLALALLIATVTFVLFRNGPGLLEMSVLQQLPVDASVRYAITTLVSYAIVLIGTIASCSTIGLEWSQIQWLATALTFGLAFGLQEMFANFVAGLIILLERPIRVGDVVTVDDVSGVVSKIRIRATSITNWDRKEYVVPNKEFITGRLLNWTLSDKINRVLVNVGIAYGSDTERAREILEATANEHPLTLEDPPPVATFEGFGDSALNMVLRAYLPSLDNRLEVIHQLHTNINNAFKEEGIEIAFPQRDLHIRTHAGALGLATSTTGTEESTPSPKLDSDLSREAA</sequence>
<feature type="transmembrane region" description="Helical" evidence="9">
    <location>
        <begin position="503"/>
        <end position="520"/>
    </location>
</feature>
<evidence type="ECO:0000259" key="12">
    <source>
        <dbReference type="Pfam" id="PF12795"/>
    </source>
</evidence>
<feature type="transmembrane region" description="Helical" evidence="9">
    <location>
        <begin position="579"/>
        <end position="597"/>
    </location>
</feature>
<evidence type="ECO:0000256" key="6">
    <source>
        <dbReference type="ARBA" id="ARBA00023136"/>
    </source>
</evidence>
<feature type="transmembrane region" description="Helical" evidence="9">
    <location>
        <begin position="730"/>
        <end position="749"/>
    </location>
</feature>
<dbReference type="InterPro" id="IPR011014">
    <property type="entry name" value="MscS_channel_TM-2"/>
</dbReference>
<dbReference type="InterPro" id="IPR049278">
    <property type="entry name" value="MS_channel_C"/>
</dbReference>
<dbReference type="InterPro" id="IPR023408">
    <property type="entry name" value="MscS_beta-dom_sf"/>
</dbReference>
<dbReference type="InterPro" id="IPR011066">
    <property type="entry name" value="MscS_channel_C_sf"/>
</dbReference>
<dbReference type="InterPro" id="IPR010920">
    <property type="entry name" value="LSM_dom_sf"/>
</dbReference>
<dbReference type="Gene3D" id="1.10.287.1260">
    <property type="match status" value="1"/>
</dbReference>
<keyword evidence="6 9" id="KW-0472">Membrane</keyword>
<organism evidence="14 15">
    <name type="scientific">Rhodopirellula sallentina SM41</name>
    <dbReference type="NCBI Taxonomy" id="1263870"/>
    <lineage>
        <taxon>Bacteria</taxon>
        <taxon>Pseudomonadati</taxon>
        <taxon>Planctomycetota</taxon>
        <taxon>Planctomycetia</taxon>
        <taxon>Pirellulales</taxon>
        <taxon>Pirellulaceae</taxon>
        <taxon>Rhodopirellula</taxon>
    </lineage>
</organism>
<feature type="transmembrane region" description="Helical" evidence="9">
    <location>
        <begin position="660"/>
        <end position="683"/>
    </location>
</feature>
<feature type="region of interest" description="Disordered" evidence="8">
    <location>
        <begin position="1147"/>
        <end position="1171"/>
    </location>
</feature>
<evidence type="ECO:0000259" key="13">
    <source>
        <dbReference type="Pfam" id="PF21082"/>
    </source>
</evidence>
<reference evidence="14 15" key="1">
    <citation type="journal article" date="2013" name="Mar. Genomics">
        <title>Expression of sulfatases in Rhodopirellula baltica and the diversity of sulfatases in the genus Rhodopirellula.</title>
        <authorList>
            <person name="Wegner C.E."/>
            <person name="Richter-Heitmann T."/>
            <person name="Klindworth A."/>
            <person name="Klockow C."/>
            <person name="Richter M."/>
            <person name="Achstetter T."/>
            <person name="Glockner F.O."/>
            <person name="Harder J."/>
        </authorList>
    </citation>
    <scope>NUCLEOTIDE SEQUENCE [LARGE SCALE GENOMIC DNA]</scope>
    <source>
        <strain evidence="14 15">SM41</strain>
    </source>
</reference>
<feature type="domain" description="Mechanosensitive ion channel MscS C-terminal" evidence="13">
    <location>
        <begin position="1046"/>
        <end position="1128"/>
    </location>
</feature>
<keyword evidence="5 9" id="KW-1133">Transmembrane helix</keyword>
<feature type="transmembrane region" description="Helical" evidence="9">
    <location>
        <begin position="704"/>
        <end position="724"/>
    </location>
</feature>
<keyword evidence="15" id="KW-1185">Reference proteome</keyword>
<feature type="compositionally biased region" description="Basic and acidic residues" evidence="8">
    <location>
        <begin position="1162"/>
        <end position="1171"/>
    </location>
</feature>
<feature type="compositionally biased region" description="Low complexity" evidence="8">
    <location>
        <begin position="1147"/>
        <end position="1160"/>
    </location>
</feature>
<dbReference type="InterPro" id="IPR025692">
    <property type="entry name" value="MscS_IM_dom1"/>
</dbReference>
<dbReference type="PANTHER" id="PTHR30347">
    <property type="entry name" value="POTASSIUM CHANNEL RELATED"/>
    <property type="match status" value="1"/>
</dbReference>
<feature type="domain" description="Mechanosensitive ion channel MscS" evidence="10">
    <location>
        <begin position="972"/>
        <end position="1037"/>
    </location>
</feature>
<dbReference type="Pfam" id="PF00924">
    <property type="entry name" value="MS_channel_2nd"/>
    <property type="match status" value="1"/>
</dbReference>
<evidence type="ECO:0000313" key="14">
    <source>
        <dbReference type="EMBL" id="EMI55667.1"/>
    </source>
</evidence>
<comment type="caution">
    <text evidence="14">The sequence shown here is derived from an EMBL/GenBank/DDBJ whole genome shotgun (WGS) entry which is preliminary data.</text>
</comment>
<keyword evidence="7" id="KW-0175">Coiled coil</keyword>
<dbReference type="PATRIC" id="fig|1263870.3.peg.3057"/>
<accession>M5U2I0</accession>
<proteinExistence type="inferred from homology"/>
<evidence type="ECO:0000256" key="4">
    <source>
        <dbReference type="ARBA" id="ARBA00022692"/>
    </source>
</evidence>
<feature type="coiled-coil region" evidence="7">
    <location>
        <begin position="225"/>
        <end position="259"/>
    </location>
</feature>
<evidence type="ECO:0000256" key="3">
    <source>
        <dbReference type="ARBA" id="ARBA00022475"/>
    </source>
</evidence>
<evidence type="ECO:0000256" key="5">
    <source>
        <dbReference type="ARBA" id="ARBA00022989"/>
    </source>
</evidence>
<evidence type="ECO:0000256" key="8">
    <source>
        <dbReference type="SAM" id="MobiDB-lite"/>
    </source>
</evidence>
<evidence type="ECO:0000256" key="1">
    <source>
        <dbReference type="ARBA" id="ARBA00004651"/>
    </source>
</evidence>
<feature type="transmembrane region" description="Helical" evidence="9">
    <location>
        <begin position="923"/>
        <end position="948"/>
    </location>
</feature>